<dbReference type="OrthoDB" id="9798064at2"/>
<evidence type="ECO:0000256" key="6">
    <source>
        <dbReference type="ARBA" id="ARBA00022989"/>
    </source>
</evidence>
<comment type="subcellular location">
    <subcellularLocation>
        <location evidence="1">Cell membrane</location>
        <topology evidence="1">Multi-pass membrane protein</topology>
    </subcellularLocation>
</comment>
<evidence type="ECO:0000256" key="3">
    <source>
        <dbReference type="ARBA" id="ARBA00022448"/>
    </source>
</evidence>
<feature type="transmembrane region" description="Helical" evidence="8">
    <location>
        <begin position="6"/>
        <end position="23"/>
    </location>
</feature>
<keyword evidence="6 8" id="KW-1133">Transmembrane helix</keyword>
<evidence type="ECO:0000256" key="5">
    <source>
        <dbReference type="ARBA" id="ARBA00022692"/>
    </source>
</evidence>
<protein>
    <recommendedName>
        <fullName evidence="11">Malate permease</fullName>
    </recommendedName>
</protein>
<dbReference type="PANTHER" id="PTHR36838">
    <property type="entry name" value="AUXIN EFFLUX CARRIER FAMILY PROTEIN"/>
    <property type="match status" value="1"/>
</dbReference>
<keyword evidence="7 8" id="KW-0472">Membrane</keyword>
<feature type="transmembrane region" description="Helical" evidence="8">
    <location>
        <begin position="288"/>
        <end position="314"/>
    </location>
</feature>
<dbReference type="Pfam" id="PF03547">
    <property type="entry name" value="Mem_trans"/>
    <property type="match status" value="1"/>
</dbReference>
<dbReference type="AlphaFoldDB" id="A0A1M6GXL5"/>
<dbReference type="GO" id="GO:0055085">
    <property type="term" value="P:transmembrane transport"/>
    <property type="evidence" value="ECO:0007669"/>
    <property type="project" value="InterPro"/>
</dbReference>
<keyword evidence="5 8" id="KW-0812">Transmembrane</keyword>
<reference evidence="9 10" key="1">
    <citation type="submission" date="2016-11" db="EMBL/GenBank/DDBJ databases">
        <authorList>
            <person name="Jaros S."/>
            <person name="Januszkiewicz K."/>
            <person name="Wedrychowicz H."/>
        </authorList>
    </citation>
    <scope>NUCLEOTIDE SEQUENCE [LARGE SCALE GENOMIC DNA]</scope>
    <source>
        <strain evidence="9 10">DSM 21864</strain>
    </source>
</reference>
<dbReference type="InterPro" id="IPR004776">
    <property type="entry name" value="Mem_transp_PIN-like"/>
</dbReference>
<evidence type="ECO:0000313" key="10">
    <source>
        <dbReference type="Proteomes" id="UP000184080"/>
    </source>
</evidence>
<keyword evidence="4" id="KW-1003">Cell membrane</keyword>
<sequence length="315" mass="34892">MIIDALQSVLTIFLMTGVGFYFAKKQWFDEKTGKLFSKLVVKVSLPAFMLANLTASFNKQSLSSAFTGIVAAFITMVISYIAGYFVAKLLKVPENRRGLFSALFGLSNTIFVGLPVNNALFGVESTQYVLLYYITNTFFFWTFGVYGIKKDSGKINSSFFSKESLKNIITPPIITFFISVTLVMLGVKLPKFFLSACTYIGNLTTPLSIFFIGITLSNLSIKDLKFDKENIVVIIGRFILSPLIIFLLLRNINMPLLMKKVFILEAAMPAMTQAAIVTEAYGGDYKSAAVTCTLTTALSLVVIPIYMILFAMFLA</sequence>
<dbReference type="RefSeq" id="WP_073006596.1">
    <property type="nucleotide sequence ID" value="NZ_FQZO01000003.1"/>
</dbReference>
<name>A0A1M6GXL5_9CLOT</name>
<dbReference type="STRING" id="1121298.SAMN05444401_2287"/>
<dbReference type="PANTHER" id="PTHR36838:SF1">
    <property type="entry name" value="SLR1864 PROTEIN"/>
    <property type="match status" value="1"/>
</dbReference>
<evidence type="ECO:0000256" key="7">
    <source>
        <dbReference type="ARBA" id="ARBA00023136"/>
    </source>
</evidence>
<comment type="similarity">
    <text evidence="2">Belongs to the auxin efflux carrier (TC 2.A.69) family.</text>
</comment>
<evidence type="ECO:0000256" key="2">
    <source>
        <dbReference type="ARBA" id="ARBA00010145"/>
    </source>
</evidence>
<keyword evidence="3" id="KW-0813">Transport</keyword>
<evidence type="ECO:0000313" key="9">
    <source>
        <dbReference type="EMBL" id="SHJ14728.1"/>
    </source>
</evidence>
<feature type="transmembrane region" description="Helical" evidence="8">
    <location>
        <begin position="65"/>
        <end position="87"/>
    </location>
</feature>
<dbReference type="InterPro" id="IPR038770">
    <property type="entry name" value="Na+/solute_symporter_sf"/>
</dbReference>
<feature type="transmembrane region" description="Helical" evidence="8">
    <location>
        <begin position="99"/>
        <end position="116"/>
    </location>
</feature>
<organism evidence="9 10">
    <name type="scientific">Clostridium amylolyticum</name>
    <dbReference type="NCBI Taxonomy" id="1121298"/>
    <lineage>
        <taxon>Bacteria</taxon>
        <taxon>Bacillati</taxon>
        <taxon>Bacillota</taxon>
        <taxon>Clostridia</taxon>
        <taxon>Eubacteriales</taxon>
        <taxon>Clostridiaceae</taxon>
        <taxon>Clostridium</taxon>
    </lineage>
</organism>
<dbReference type="Proteomes" id="UP000184080">
    <property type="component" value="Unassembled WGS sequence"/>
</dbReference>
<gene>
    <name evidence="9" type="ORF">SAMN05444401_2287</name>
</gene>
<evidence type="ECO:0000256" key="4">
    <source>
        <dbReference type="ARBA" id="ARBA00022475"/>
    </source>
</evidence>
<evidence type="ECO:0000256" key="1">
    <source>
        <dbReference type="ARBA" id="ARBA00004651"/>
    </source>
</evidence>
<dbReference type="GO" id="GO:0005886">
    <property type="term" value="C:plasma membrane"/>
    <property type="evidence" value="ECO:0007669"/>
    <property type="project" value="UniProtKB-SubCell"/>
</dbReference>
<accession>A0A1M6GXL5</accession>
<evidence type="ECO:0000256" key="8">
    <source>
        <dbReference type="SAM" id="Phobius"/>
    </source>
</evidence>
<dbReference type="Gene3D" id="1.20.1530.20">
    <property type="match status" value="2"/>
</dbReference>
<feature type="transmembrane region" description="Helical" evidence="8">
    <location>
        <begin position="168"/>
        <end position="187"/>
    </location>
</feature>
<dbReference type="EMBL" id="FQZO01000003">
    <property type="protein sequence ID" value="SHJ14728.1"/>
    <property type="molecule type" value="Genomic_DNA"/>
</dbReference>
<feature type="transmembrane region" description="Helical" evidence="8">
    <location>
        <begin position="199"/>
        <end position="219"/>
    </location>
</feature>
<proteinExistence type="inferred from homology"/>
<feature type="transmembrane region" description="Helical" evidence="8">
    <location>
        <begin position="231"/>
        <end position="249"/>
    </location>
</feature>
<feature type="transmembrane region" description="Helical" evidence="8">
    <location>
        <begin position="128"/>
        <end position="148"/>
    </location>
</feature>
<keyword evidence="10" id="KW-1185">Reference proteome</keyword>
<evidence type="ECO:0008006" key="11">
    <source>
        <dbReference type="Google" id="ProtNLM"/>
    </source>
</evidence>
<feature type="transmembrane region" description="Helical" evidence="8">
    <location>
        <begin position="261"/>
        <end position="281"/>
    </location>
</feature>